<reference evidence="1" key="1">
    <citation type="submission" date="2023-04" db="EMBL/GenBank/DDBJ databases">
        <authorList>
            <consortium name="ELIXIR-Norway"/>
        </authorList>
    </citation>
    <scope>NUCLEOTIDE SEQUENCE [LARGE SCALE GENOMIC DNA]</scope>
</reference>
<dbReference type="EMBL" id="OX459940">
    <property type="protein sequence ID" value="CAI9174297.1"/>
    <property type="molecule type" value="Genomic_DNA"/>
</dbReference>
<dbReference type="Proteomes" id="UP001176941">
    <property type="component" value="Chromosome 4"/>
</dbReference>
<keyword evidence="2" id="KW-1185">Reference proteome</keyword>
<gene>
    <name evidence="1" type="ORF">MRATA1EN1_LOCUS23259</name>
</gene>
<accession>A0ABN8ZNF7</accession>
<evidence type="ECO:0000313" key="1">
    <source>
        <dbReference type="EMBL" id="CAI9174297.1"/>
    </source>
</evidence>
<sequence>MSGEHIMSKIGKEGIDFYALSTQDLTQKIISYDQGPFGISRLECQQGGDDGMSMNSQFVTISASLLDTETSRGHSHPRLSIRAMRDKAQMPTHVFLSYLLSLTSCQSPSLT</sequence>
<organism evidence="1 2">
    <name type="scientific">Rangifer tarandus platyrhynchus</name>
    <name type="common">Svalbard reindeer</name>
    <dbReference type="NCBI Taxonomy" id="3082113"/>
    <lineage>
        <taxon>Eukaryota</taxon>
        <taxon>Metazoa</taxon>
        <taxon>Chordata</taxon>
        <taxon>Craniata</taxon>
        <taxon>Vertebrata</taxon>
        <taxon>Euteleostomi</taxon>
        <taxon>Mammalia</taxon>
        <taxon>Eutheria</taxon>
        <taxon>Laurasiatheria</taxon>
        <taxon>Artiodactyla</taxon>
        <taxon>Ruminantia</taxon>
        <taxon>Pecora</taxon>
        <taxon>Cervidae</taxon>
        <taxon>Odocoileinae</taxon>
        <taxon>Rangifer</taxon>
    </lineage>
</organism>
<name>A0ABN8ZNF7_RANTA</name>
<feature type="non-terminal residue" evidence="1">
    <location>
        <position position="1"/>
    </location>
</feature>
<protein>
    <submittedName>
        <fullName evidence="1">Uncharacterized protein</fullName>
    </submittedName>
</protein>
<proteinExistence type="predicted"/>
<evidence type="ECO:0000313" key="2">
    <source>
        <dbReference type="Proteomes" id="UP001176941"/>
    </source>
</evidence>